<organism evidence="1 2">
    <name type="scientific">Clunio marinus</name>
    <dbReference type="NCBI Taxonomy" id="568069"/>
    <lineage>
        <taxon>Eukaryota</taxon>
        <taxon>Metazoa</taxon>
        <taxon>Ecdysozoa</taxon>
        <taxon>Arthropoda</taxon>
        <taxon>Hexapoda</taxon>
        <taxon>Insecta</taxon>
        <taxon>Pterygota</taxon>
        <taxon>Neoptera</taxon>
        <taxon>Endopterygota</taxon>
        <taxon>Diptera</taxon>
        <taxon>Nematocera</taxon>
        <taxon>Chironomoidea</taxon>
        <taxon>Chironomidae</taxon>
        <taxon>Clunio</taxon>
    </lineage>
</organism>
<sequence length="81" mass="9591">MLRLVLYYFSVFYTLKEIKRIAQNSKRQVGIKKNVVAFHSADTREMKDTTLPWEALYPQQLVSMQRNGCEEIKISQHLNED</sequence>
<dbReference type="EMBL" id="CVRI01000038">
    <property type="protein sequence ID" value="CRK94151.1"/>
    <property type="molecule type" value="Genomic_DNA"/>
</dbReference>
<keyword evidence="2" id="KW-1185">Reference proteome</keyword>
<name>A0A1J1I1D0_9DIPT</name>
<accession>A0A1J1I1D0</accession>
<proteinExistence type="predicted"/>
<dbReference type="Proteomes" id="UP000183832">
    <property type="component" value="Unassembled WGS sequence"/>
</dbReference>
<evidence type="ECO:0000313" key="2">
    <source>
        <dbReference type="Proteomes" id="UP000183832"/>
    </source>
</evidence>
<reference evidence="1 2" key="1">
    <citation type="submission" date="2015-04" db="EMBL/GenBank/DDBJ databases">
        <authorList>
            <person name="Syromyatnikov M.Y."/>
            <person name="Popov V.N."/>
        </authorList>
    </citation>
    <scope>NUCLEOTIDE SEQUENCE [LARGE SCALE GENOMIC DNA]</scope>
</reference>
<gene>
    <name evidence="1" type="ORF">CLUMA_CG007670</name>
</gene>
<protein>
    <submittedName>
        <fullName evidence="1">CLUMA_CG007670, isoform A</fullName>
    </submittedName>
</protein>
<dbReference type="AlphaFoldDB" id="A0A1J1I1D0"/>
<evidence type="ECO:0000313" key="1">
    <source>
        <dbReference type="EMBL" id="CRK94151.1"/>
    </source>
</evidence>